<evidence type="ECO:0000313" key="8">
    <source>
        <dbReference type="EMBL" id="GAA5092063.1"/>
    </source>
</evidence>
<comment type="similarity">
    <text evidence="2">Belongs to the acyl-CoA dehydrogenase family.</text>
</comment>
<feature type="domain" description="Acyl-CoA dehydrogenase/oxidase C-terminal" evidence="6">
    <location>
        <begin position="199"/>
        <end position="318"/>
    </location>
</feature>
<comment type="caution">
    <text evidence="8">The sequence shown here is derived from an EMBL/GenBank/DDBJ whole genome shotgun (WGS) entry which is preliminary data.</text>
</comment>
<name>A0ABP9M7P6_9MICO</name>
<protein>
    <recommendedName>
        <fullName evidence="10">Acyl-CoA dehydrogenase</fullName>
    </recommendedName>
</protein>
<dbReference type="PANTHER" id="PTHR43884">
    <property type="entry name" value="ACYL-COA DEHYDROGENASE"/>
    <property type="match status" value="1"/>
</dbReference>
<dbReference type="SUPFAM" id="SSF47203">
    <property type="entry name" value="Acyl-CoA dehydrogenase C-terminal domain-like"/>
    <property type="match status" value="1"/>
</dbReference>
<dbReference type="EMBL" id="BAABKZ010000002">
    <property type="protein sequence ID" value="GAA5092063.1"/>
    <property type="molecule type" value="Genomic_DNA"/>
</dbReference>
<dbReference type="InterPro" id="IPR013786">
    <property type="entry name" value="AcylCoA_DH/ox_N"/>
</dbReference>
<dbReference type="InterPro" id="IPR036250">
    <property type="entry name" value="AcylCo_DH-like_C"/>
</dbReference>
<evidence type="ECO:0008006" key="10">
    <source>
        <dbReference type="Google" id="ProtNLM"/>
    </source>
</evidence>
<dbReference type="SUPFAM" id="SSF56645">
    <property type="entry name" value="Acyl-CoA dehydrogenase NM domain-like"/>
    <property type="match status" value="1"/>
</dbReference>
<evidence type="ECO:0000256" key="5">
    <source>
        <dbReference type="ARBA" id="ARBA00023002"/>
    </source>
</evidence>
<dbReference type="Gene3D" id="1.20.140.10">
    <property type="entry name" value="Butyryl-CoA Dehydrogenase, subunit A, domain 3"/>
    <property type="match status" value="1"/>
</dbReference>
<evidence type="ECO:0000256" key="4">
    <source>
        <dbReference type="ARBA" id="ARBA00022827"/>
    </source>
</evidence>
<evidence type="ECO:0000259" key="6">
    <source>
        <dbReference type="Pfam" id="PF00441"/>
    </source>
</evidence>
<gene>
    <name evidence="8" type="ORF">GCM10025760_20200</name>
</gene>
<dbReference type="Pfam" id="PF02771">
    <property type="entry name" value="Acyl-CoA_dh_N"/>
    <property type="match status" value="1"/>
</dbReference>
<comment type="cofactor">
    <cofactor evidence="1">
        <name>FAD</name>
        <dbReference type="ChEBI" id="CHEBI:57692"/>
    </cofactor>
</comment>
<accession>A0ABP9M7P6</accession>
<dbReference type="InterPro" id="IPR037069">
    <property type="entry name" value="AcylCoA_DH/ox_N_sf"/>
</dbReference>
<reference evidence="9" key="1">
    <citation type="journal article" date="2019" name="Int. J. Syst. Evol. Microbiol.">
        <title>The Global Catalogue of Microorganisms (GCM) 10K type strain sequencing project: providing services to taxonomists for standard genome sequencing and annotation.</title>
        <authorList>
            <consortium name="The Broad Institute Genomics Platform"/>
            <consortium name="The Broad Institute Genome Sequencing Center for Infectious Disease"/>
            <person name="Wu L."/>
            <person name="Ma J."/>
        </authorList>
    </citation>
    <scope>NUCLEOTIDE SEQUENCE [LARGE SCALE GENOMIC DNA]</scope>
    <source>
        <strain evidence="9">JCM 18959</strain>
    </source>
</reference>
<keyword evidence="4" id="KW-0274">FAD</keyword>
<feature type="domain" description="Acyl-CoA dehydrogenase/oxidase N-terminal" evidence="7">
    <location>
        <begin position="15"/>
        <end position="106"/>
    </location>
</feature>
<dbReference type="Gene3D" id="1.10.540.10">
    <property type="entry name" value="Acyl-CoA dehydrogenase/oxidase, N-terminal domain"/>
    <property type="match status" value="1"/>
</dbReference>
<dbReference type="Proteomes" id="UP001501407">
    <property type="component" value="Unassembled WGS sequence"/>
</dbReference>
<evidence type="ECO:0000256" key="3">
    <source>
        <dbReference type="ARBA" id="ARBA00022630"/>
    </source>
</evidence>
<keyword evidence="3" id="KW-0285">Flavoprotein</keyword>
<evidence type="ECO:0000256" key="1">
    <source>
        <dbReference type="ARBA" id="ARBA00001974"/>
    </source>
</evidence>
<evidence type="ECO:0000259" key="7">
    <source>
        <dbReference type="Pfam" id="PF02771"/>
    </source>
</evidence>
<proteinExistence type="inferred from homology"/>
<dbReference type="Pfam" id="PF00441">
    <property type="entry name" value="Acyl-CoA_dh_1"/>
    <property type="match status" value="1"/>
</dbReference>
<organism evidence="8 9">
    <name type="scientific">Microbacterium yannicii</name>
    <dbReference type="NCBI Taxonomy" id="671622"/>
    <lineage>
        <taxon>Bacteria</taxon>
        <taxon>Bacillati</taxon>
        <taxon>Actinomycetota</taxon>
        <taxon>Actinomycetes</taxon>
        <taxon>Micrococcales</taxon>
        <taxon>Microbacteriaceae</taxon>
        <taxon>Microbacterium</taxon>
    </lineage>
</organism>
<dbReference type="InterPro" id="IPR009100">
    <property type="entry name" value="AcylCoA_DH/oxidase_NM_dom_sf"/>
</dbReference>
<dbReference type="InterPro" id="IPR009075">
    <property type="entry name" value="AcylCo_DH/oxidase_C"/>
</dbReference>
<dbReference type="PANTHER" id="PTHR43884:SF20">
    <property type="entry name" value="ACYL-COA DEHYDROGENASE FADE28"/>
    <property type="match status" value="1"/>
</dbReference>
<evidence type="ECO:0000256" key="2">
    <source>
        <dbReference type="ARBA" id="ARBA00009347"/>
    </source>
</evidence>
<keyword evidence="5" id="KW-0560">Oxidoreductase</keyword>
<sequence length="341" mass="35946">MTDRVIDWDAYIPREETQAIVEAARDHFAALFSADDIRRTYDGDPRPDLWEPLVEHGYTLIGLPEELDGLGTLVDLTALLEEAGRALLPAPLLTHAMAAQVLLTAGLLDETTASSRLAFARIRGGTLHVFDGTDADIAVAVDSADGMSVVRVFTLTGVDRDVIPAVDPSRPFARLALDDIPSREHACAEHRDVVVAAPRTCVAAELIGVAARALDGAITHALGREQFGRSIGSFQAVKHQLADAYVLVERARSLALGSAVALGASRDSAEGSRLSRLAKAAAGDAAAQSVALQTQLLGAMGLTFESDSPLAVRRARHTIPLLGNPGELYAAVAAEALGAVR</sequence>
<keyword evidence="9" id="KW-1185">Reference proteome</keyword>
<evidence type="ECO:0000313" key="9">
    <source>
        <dbReference type="Proteomes" id="UP001501407"/>
    </source>
</evidence>